<feature type="region of interest" description="Disordered" evidence="1">
    <location>
        <begin position="169"/>
        <end position="198"/>
    </location>
</feature>
<organism evidence="3 4">
    <name type="scientific">Dendrobium nobile</name>
    <name type="common">Orchid</name>
    <dbReference type="NCBI Taxonomy" id="94219"/>
    <lineage>
        <taxon>Eukaryota</taxon>
        <taxon>Viridiplantae</taxon>
        <taxon>Streptophyta</taxon>
        <taxon>Embryophyta</taxon>
        <taxon>Tracheophyta</taxon>
        <taxon>Spermatophyta</taxon>
        <taxon>Magnoliopsida</taxon>
        <taxon>Liliopsida</taxon>
        <taxon>Asparagales</taxon>
        <taxon>Orchidaceae</taxon>
        <taxon>Epidendroideae</taxon>
        <taxon>Malaxideae</taxon>
        <taxon>Dendrobiinae</taxon>
        <taxon>Dendrobium</taxon>
    </lineage>
</organism>
<dbReference type="GO" id="GO:0005509">
    <property type="term" value="F:calcium ion binding"/>
    <property type="evidence" value="ECO:0007669"/>
    <property type="project" value="InterPro"/>
</dbReference>
<feature type="domain" description="EF-hand" evidence="2">
    <location>
        <begin position="203"/>
        <end position="238"/>
    </location>
</feature>
<dbReference type="InterPro" id="IPR002048">
    <property type="entry name" value="EF_hand_dom"/>
</dbReference>
<feature type="compositionally biased region" description="Acidic residues" evidence="1">
    <location>
        <begin position="62"/>
        <end position="95"/>
    </location>
</feature>
<dbReference type="EMBL" id="JAGYWB010000019">
    <property type="protein sequence ID" value="KAI0488283.1"/>
    <property type="molecule type" value="Genomic_DNA"/>
</dbReference>
<dbReference type="PROSITE" id="PS50222">
    <property type="entry name" value="EF_HAND_2"/>
    <property type="match status" value="1"/>
</dbReference>
<protein>
    <recommendedName>
        <fullName evidence="2">EF-hand domain-containing protein</fullName>
    </recommendedName>
</protein>
<accession>A0A8T3A6J1</accession>
<name>A0A8T3A6J1_DENNO</name>
<comment type="caution">
    <text evidence="3">The sequence shown here is derived from an EMBL/GenBank/DDBJ whole genome shotgun (WGS) entry which is preliminary data.</text>
</comment>
<gene>
    <name evidence="3" type="ORF">KFK09_028111</name>
</gene>
<dbReference type="CDD" id="cd00051">
    <property type="entry name" value="EFh"/>
    <property type="match status" value="1"/>
</dbReference>
<evidence type="ECO:0000313" key="4">
    <source>
        <dbReference type="Proteomes" id="UP000829196"/>
    </source>
</evidence>
<dbReference type="SUPFAM" id="SSF47473">
    <property type="entry name" value="EF-hand"/>
    <property type="match status" value="1"/>
</dbReference>
<proteinExistence type="predicted"/>
<dbReference type="Proteomes" id="UP000829196">
    <property type="component" value="Unassembled WGS sequence"/>
</dbReference>
<dbReference type="Gene3D" id="1.10.238.10">
    <property type="entry name" value="EF-hand"/>
    <property type="match status" value="1"/>
</dbReference>
<dbReference type="AlphaFoldDB" id="A0A8T3A6J1"/>
<dbReference type="InterPro" id="IPR011992">
    <property type="entry name" value="EF-hand-dom_pair"/>
</dbReference>
<sequence length="427" mass="46852">MGDEGISEYEKRRLTRIAENKARLETLGLPHLAFSLIGSSSKQQPKARDLKKRKDKRLVGAGDEEDEDYRPSDDDAGAEQDGEGESSVDSEEEEENARASSISRRKIEKRSSLPFAKVKRRSNAMESQNESDFIDDEAALMQAIALSVGATSGDSAGTSVGVSQDSAINTAGEDAQGKKYKAKAQESARRKKPRKLNKAPVQLTEDEVTAYFFSFDETGKGYITTRDVKKMVTAHDFSWTDIEIAHMIHSFDSDGDGKLSLSLTPIVFSFEVSRGVLGAGSLGVIRVVVLLGPPELLPPISLSRLKSWVEVVIECINVVATITIVDNFGGFQGGWGQRNCSYWCLAAAVFKVWLKNDNHQDCLDGNSITFKPFSYFNPMGRTLVENTFEVGFQLLEGGKISHTCKAETRDSNGALRKRTACLSKPNS</sequence>
<evidence type="ECO:0000259" key="2">
    <source>
        <dbReference type="PROSITE" id="PS50222"/>
    </source>
</evidence>
<feature type="region of interest" description="Disordered" evidence="1">
    <location>
        <begin position="36"/>
        <end position="108"/>
    </location>
</feature>
<evidence type="ECO:0000313" key="3">
    <source>
        <dbReference type="EMBL" id="KAI0488283.1"/>
    </source>
</evidence>
<reference evidence="3" key="1">
    <citation type="journal article" date="2022" name="Front. Genet.">
        <title>Chromosome-Scale Assembly of the Dendrobium nobile Genome Provides Insights Into the Molecular Mechanism of the Biosynthesis of the Medicinal Active Ingredient of Dendrobium.</title>
        <authorList>
            <person name="Xu Q."/>
            <person name="Niu S.-C."/>
            <person name="Li K.-L."/>
            <person name="Zheng P.-J."/>
            <person name="Zhang X.-J."/>
            <person name="Jia Y."/>
            <person name="Liu Y."/>
            <person name="Niu Y.-X."/>
            <person name="Yu L.-H."/>
            <person name="Chen D.-F."/>
            <person name="Zhang G.-Q."/>
        </authorList>
    </citation>
    <scope>NUCLEOTIDE SEQUENCE</scope>
    <source>
        <tissue evidence="3">Leaf</tissue>
    </source>
</reference>
<evidence type="ECO:0000256" key="1">
    <source>
        <dbReference type="SAM" id="MobiDB-lite"/>
    </source>
</evidence>
<dbReference type="OrthoDB" id="293868at2759"/>
<keyword evidence="4" id="KW-1185">Reference proteome</keyword>